<keyword evidence="1" id="KW-0472">Membrane</keyword>
<dbReference type="OrthoDB" id="848759at2"/>
<keyword evidence="3" id="KW-0808">Transferase</keyword>
<keyword evidence="1" id="KW-1133">Transmembrane helix</keyword>
<feature type="domain" description="Glycosyltransferase 2-like" evidence="2">
    <location>
        <begin position="10"/>
        <end position="131"/>
    </location>
</feature>
<keyword evidence="1" id="KW-0812">Transmembrane</keyword>
<name>A0A1I7J4Y4_9GAMM</name>
<dbReference type="GO" id="GO:0016740">
    <property type="term" value="F:transferase activity"/>
    <property type="evidence" value="ECO:0007669"/>
    <property type="project" value="UniProtKB-KW"/>
</dbReference>
<evidence type="ECO:0000313" key="4">
    <source>
        <dbReference type="Proteomes" id="UP000242496"/>
    </source>
</evidence>
<sequence length="261" mass="30613">MIFSDKSDVTIVITSCGRFELLENTIQSLDKNNTYPIGKVIITEDSGNKKIVEVIPEHWKPHCEIIINNPKLGQIKSIDLAYSKVETQYIFHCEDDWLFYRDRFIEDSRLLLEENHDILQVWLRDFEKDIKINYPFHYPSNPQSVCGVDFSILESNDEVWKGFSFNPGLRRKSDYLRIAPYYVGKDFGEAEAHISKLYYDMGMYAVLLKNSATEHIGWDQHIINENDISHNKDKRQEKIKYFSIGFLFGCILTFVFISLMK</sequence>
<keyword evidence="4" id="KW-1185">Reference proteome</keyword>
<gene>
    <name evidence="3" type="ORF">SAMN05421784_12719</name>
</gene>
<dbReference type="STRING" id="351659.SAMN05421784_12719"/>
<dbReference type="EMBL" id="FPBJ01000027">
    <property type="protein sequence ID" value="SFU80197.1"/>
    <property type="molecule type" value="Genomic_DNA"/>
</dbReference>
<dbReference type="Pfam" id="PF00535">
    <property type="entry name" value="Glycos_transf_2"/>
    <property type="match status" value="1"/>
</dbReference>
<proteinExistence type="predicted"/>
<dbReference type="CDD" id="cd00761">
    <property type="entry name" value="Glyco_tranf_GTA_type"/>
    <property type="match status" value="1"/>
</dbReference>
<evidence type="ECO:0000259" key="2">
    <source>
        <dbReference type="Pfam" id="PF00535"/>
    </source>
</evidence>
<protein>
    <submittedName>
        <fullName evidence="3">Glycosyl transferase family 2</fullName>
    </submittedName>
</protein>
<reference evidence="4" key="1">
    <citation type="submission" date="2016-10" db="EMBL/GenBank/DDBJ databases">
        <authorList>
            <person name="Varghese N."/>
            <person name="Submissions S."/>
        </authorList>
    </citation>
    <scope>NUCLEOTIDE SEQUENCE [LARGE SCALE GENOMIC DNA]</scope>
    <source>
        <strain evidence="4">DSM 18168</strain>
    </source>
</reference>
<dbReference type="InterPro" id="IPR001173">
    <property type="entry name" value="Glyco_trans_2-like"/>
</dbReference>
<dbReference type="Gene3D" id="3.90.550.10">
    <property type="entry name" value="Spore Coat Polysaccharide Biosynthesis Protein SpsA, Chain A"/>
    <property type="match status" value="1"/>
</dbReference>
<evidence type="ECO:0000313" key="3">
    <source>
        <dbReference type="EMBL" id="SFU80197.1"/>
    </source>
</evidence>
<dbReference type="SUPFAM" id="SSF53448">
    <property type="entry name" value="Nucleotide-diphospho-sugar transferases"/>
    <property type="match status" value="1"/>
</dbReference>
<dbReference type="InterPro" id="IPR029044">
    <property type="entry name" value="Nucleotide-diphossugar_trans"/>
</dbReference>
<dbReference type="RefSeq" id="WP_092552385.1">
    <property type="nucleotide sequence ID" value="NZ_CAWRBG010000086.1"/>
</dbReference>
<organism evidence="3 4">
    <name type="scientific">Xenorhabdus koppenhoeferi</name>
    <dbReference type="NCBI Taxonomy" id="351659"/>
    <lineage>
        <taxon>Bacteria</taxon>
        <taxon>Pseudomonadati</taxon>
        <taxon>Pseudomonadota</taxon>
        <taxon>Gammaproteobacteria</taxon>
        <taxon>Enterobacterales</taxon>
        <taxon>Morganellaceae</taxon>
        <taxon>Xenorhabdus</taxon>
    </lineage>
</organism>
<dbReference type="Proteomes" id="UP000242496">
    <property type="component" value="Unassembled WGS sequence"/>
</dbReference>
<feature type="transmembrane region" description="Helical" evidence="1">
    <location>
        <begin position="241"/>
        <end position="260"/>
    </location>
</feature>
<accession>A0A1I7J4Y4</accession>
<evidence type="ECO:0000256" key="1">
    <source>
        <dbReference type="SAM" id="Phobius"/>
    </source>
</evidence>
<dbReference type="AlphaFoldDB" id="A0A1I7J4Y4"/>